<protein>
    <submittedName>
        <fullName evidence="2">Uncharacterized protein</fullName>
    </submittedName>
</protein>
<gene>
    <name evidence="2" type="primary">OSJNBb0073N24.18</name>
</gene>
<accession>Q9FVY2</accession>
<evidence type="ECO:0000313" key="3">
    <source>
        <dbReference type="Proteomes" id="UP000000763"/>
    </source>
</evidence>
<dbReference type="Proteomes" id="UP000000763">
    <property type="component" value="Chromosome 10"/>
</dbReference>
<proteinExistence type="predicted"/>
<sequence length="137" mass="14499">MALSSFKAQEDPGNRNWQRMARRIRDKGPGSEHTASQLACLAWHFALSMDVYISEEYVAKRRAEKRAAAAAAAARMAGGDGEDGKARGGGGGGDSRRTRWTAAWADGSEKGKGSPGHVVGAVASGREDDVILSYFSA</sequence>
<feature type="region of interest" description="Disordered" evidence="1">
    <location>
        <begin position="69"/>
        <end position="120"/>
    </location>
</feature>
<name>Q9FVY2_ORYSJ</name>
<evidence type="ECO:0000256" key="1">
    <source>
        <dbReference type="SAM" id="MobiDB-lite"/>
    </source>
</evidence>
<organism evidence="2 3">
    <name type="scientific">Oryza sativa subsp. japonica</name>
    <name type="common">Rice</name>
    <dbReference type="NCBI Taxonomy" id="39947"/>
    <lineage>
        <taxon>Eukaryota</taxon>
        <taxon>Viridiplantae</taxon>
        <taxon>Streptophyta</taxon>
        <taxon>Embryophyta</taxon>
        <taxon>Tracheophyta</taxon>
        <taxon>Spermatophyta</taxon>
        <taxon>Magnoliopsida</taxon>
        <taxon>Liliopsida</taxon>
        <taxon>Poales</taxon>
        <taxon>Poaceae</taxon>
        <taxon>BOP clade</taxon>
        <taxon>Oryzoideae</taxon>
        <taxon>Oryzeae</taxon>
        <taxon>Oryzinae</taxon>
        <taxon>Oryza</taxon>
        <taxon>Oryza sativa</taxon>
    </lineage>
</organism>
<dbReference type="EMBL" id="AC078840">
    <property type="protein sequence ID" value="AAG13611.1"/>
    <property type="molecule type" value="Genomic_DNA"/>
</dbReference>
<reference evidence="3" key="1">
    <citation type="journal article" date="2005" name="Nature">
        <title>The map-based sequence of the rice genome.</title>
        <authorList>
            <consortium name="International rice genome sequencing project (IRGSP)"/>
            <person name="Matsumoto T."/>
            <person name="Wu J."/>
            <person name="Kanamori H."/>
            <person name="Katayose Y."/>
            <person name="Fujisawa M."/>
            <person name="Namiki N."/>
            <person name="Mizuno H."/>
            <person name="Yamamoto K."/>
            <person name="Antonio B.A."/>
            <person name="Baba T."/>
            <person name="Sakata K."/>
            <person name="Nagamura Y."/>
            <person name="Aoki H."/>
            <person name="Arikawa K."/>
            <person name="Arita K."/>
            <person name="Bito T."/>
            <person name="Chiden Y."/>
            <person name="Fujitsuka N."/>
            <person name="Fukunaka R."/>
            <person name="Hamada M."/>
            <person name="Harada C."/>
            <person name="Hayashi A."/>
            <person name="Hijishita S."/>
            <person name="Honda M."/>
            <person name="Hosokawa S."/>
            <person name="Ichikawa Y."/>
            <person name="Idonuma A."/>
            <person name="Iijima M."/>
            <person name="Ikeda M."/>
            <person name="Ikeno M."/>
            <person name="Ito K."/>
            <person name="Ito S."/>
            <person name="Ito T."/>
            <person name="Ito Y."/>
            <person name="Ito Y."/>
            <person name="Iwabuchi A."/>
            <person name="Kamiya K."/>
            <person name="Karasawa W."/>
            <person name="Kurita K."/>
            <person name="Katagiri S."/>
            <person name="Kikuta A."/>
            <person name="Kobayashi H."/>
            <person name="Kobayashi N."/>
            <person name="Machita K."/>
            <person name="Maehara T."/>
            <person name="Masukawa M."/>
            <person name="Mizubayashi T."/>
            <person name="Mukai Y."/>
            <person name="Nagasaki H."/>
            <person name="Nagata Y."/>
            <person name="Naito S."/>
            <person name="Nakashima M."/>
            <person name="Nakama Y."/>
            <person name="Nakamichi Y."/>
            <person name="Nakamura M."/>
            <person name="Meguro A."/>
            <person name="Negishi M."/>
            <person name="Ohta I."/>
            <person name="Ohta T."/>
            <person name="Okamoto M."/>
            <person name="Ono N."/>
            <person name="Saji S."/>
            <person name="Sakaguchi M."/>
            <person name="Sakai K."/>
            <person name="Shibata M."/>
            <person name="Shimokawa T."/>
            <person name="Song J."/>
            <person name="Takazaki Y."/>
            <person name="Terasawa K."/>
            <person name="Tsugane M."/>
            <person name="Tsuji K."/>
            <person name="Ueda S."/>
            <person name="Waki K."/>
            <person name="Yamagata H."/>
            <person name="Yamamoto M."/>
            <person name="Yamamoto S."/>
            <person name="Yamane H."/>
            <person name="Yoshiki S."/>
            <person name="Yoshihara R."/>
            <person name="Yukawa K."/>
            <person name="Zhong H."/>
            <person name="Yano M."/>
            <person name="Yuan Q."/>
            <person name="Ouyang S."/>
            <person name="Liu J."/>
            <person name="Jones K.M."/>
            <person name="Gansberger K."/>
            <person name="Moffat K."/>
            <person name="Hill J."/>
            <person name="Bera J."/>
            <person name="Fadrosh D."/>
            <person name="Jin S."/>
            <person name="Johri S."/>
            <person name="Kim M."/>
            <person name="Overton L."/>
            <person name="Reardon M."/>
            <person name="Tsitrin T."/>
            <person name="Vuong H."/>
            <person name="Weaver B."/>
            <person name="Ciecko A."/>
            <person name="Tallon L."/>
            <person name="Jackson J."/>
            <person name="Pai G."/>
            <person name="Aken S.V."/>
            <person name="Utterback T."/>
            <person name="Reidmuller S."/>
            <person name="Feldblyum T."/>
            <person name="Hsiao J."/>
            <person name="Zismann V."/>
            <person name="Iobst S."/>
            <person name="de Vazeille A.R."/>
            <person name="Buell C.R."/>
            <person name="Ying K."/>
            <person name="Li Y."/>
            <person name="Lu T."/>
            <person name="Huang Y."/>
            <person name="Zhao Q."/>
            <person name="Feng Q."/>
            <person name="Zhang L."/>
            <person name="Zhu J."/>
            <person name="Weng Q."/>
            <person name="Mu J."/>
            <person name="Lu Y."/>
            <person name="Fan D."/>
            <person name="Liu Y."/>
            <person name="Guan J."/>
            <person name="Zhang Y."/>
            <person name="Yu S."/>
            <person name="Liu X."/>
            <person name="Zhang Y."/>
            <person name="Hong G."/>
            <person name="Han B."/>
            <person name="Choisne N."/>
            <person name="Demange N."/>
            <person name="Orjeda G."/>
            <person name="Samain S."/>
            <person name="Cattolico L."/>
            <person name="Pelletier E."/>
            <person name="Couloux A."/>
            <person name="Segurens B."/>
            <person name="Wincker P."/>
            <person name="D'Hont A."/>
            <person name="Scarpelli C."/>
            <person name="Weissenbach J."/>
            <person name="Salanoubat M."/>
            <person name="Quetier F."/>
            <person name="Yu Y."/>
            <person name="Kim H.R."/>
            <person name="Rambo T."/>
            <person name="Currie J."/>
            <person name="Collura K."/>
            <person name="Luo M."/>
            <person name="Yang T."/>
            <person name="Ammiraju J.S.S."/>
            <person name="Engler F."/>
            <person name="Soderlund C."/>
            <person name="Wing R.A."/>
            <person name="Palmer L.E."/>
            <person name="de la Bastide M."/>
            <person name="Spiegel L."/>
            <person name="Nascimento L."/>
            <person name="Zutavern T."/>
            <person name="O'Shaughnessy A."/>
            <person name="Dike S."/>
            <person name="Dedhia N."/>
            <person name="Preston R."/>
            <person name="Balija V."/>
            <person name="McCombie W.R."/>
            <person name="Chow T."/>
            <person name="Chen H."/>
            <person name="Chung M."/>
            <person name="Chen C."/>
            <person name="Shaw J."/>
            <person name="Wu H."/>
            <person name="Hsiao K."/>
            <person name="Chao Y."/>
            <person name="Chu M."/>
            <person name="Cheng C."/>
            <person name="Hour A."/>
            <person name="Lee P."/>
            <person name="Lin S."/>
            <person name="Lin Y."/>
            <person name="Liou J."/>
            <person name="Liu S."/>
            <person name="Hsing Y."/>
            <person name="Raghuvanshi S."/>
            <person name="Mohanty A."/>
            <person name="Bharti A.K."/>
            <person name="Gaur A."/>
            <person name="Gupta V."/>
            <person name="Kumar D."/>
            <person name="Ravi V."/>
            <person name="Vij S."/>
            <person name="Kapur A."/>
            <person name="Khurana P."/>
            <person name="Khurana P."/>
            <person name="Khurana J.P."/>
            <person name="Tyagi A.K."/>
            <person name="Gaikwad K."/>
            <person name="Singh A."/>
            <person name="Dalal V."/>
            <person name="Srivastava S."/>
            <person name="Dixit A."/>
            <person name="Pal A.K."/>
            <person name="Ghazi I.A."/>
            <person name="Yadav M."/>
            <person name="Pandit A."/>
            <person name="Bhargava A."/>
            <person name="Sureshbabu K."/>
            <person name="Batra K."/>
            <person name="Sharma T.R."/>
            <person name="Mohapatra T."/>
            <person name="Singh N.K."/>
            <person name="Messing J."/>
            <person name="Nelson A.B."/>
            <person name="Fuks G."/>
            <person name="Kavchok S."/>
            <person name="Keizer G."/>
            <person name="Linton E."/>
            <person name="Llaca V."/>
            <person name="Song R."/>
            <person name="Tanyolac B."/>
            <person name="Young S."/>
            <person name="Ho-Il K."/>
            <person name="Hahn J.H."/>
            <person name="Sangsakoo G."/>
            <person name="Vanavichit A."/>
            <person name="de Mattos Luiz.A.T."/>
            <person name="Zimmer P.D."/>
            <person name="Malone G."/>
            <person name="Dellagostin O."/>
            <person name="de Oliveira A.C."/>
            <person name="Bevan M."/>
            <person name="Bancroft I."/>
            <person name="Minx P."/>
            <person name="Cordum H."/>
            <person name="Wilson R."/>
            <person name="Cheng Z."/>
            <person name="Jin W."/>
            <person name="Jiang J."/>
            <person name="Leong S.A."/>
            <person name="Iwama H."/>
            <person name="Gojobori T."/>
            <person name="Itoh T."/>
            <person name="Niimura Y."/>
            <person name="Fujii Y."/>
            <person name="Habara T."/>
            <person name="Sakai H."/>
            <person name="Sato Y."/>
            <person name="Wilson G."/>
            <person name="Kumar K."/>
            <person name="McCouch S."/>
            <person name="Juretic N."/>
            <person name="Hoen D."/>
            <person name="Wright S."/>
            <person name="Bruskiewich R."/>
            <person name="Bureau T."/>
            <person name="Miyao A."/>
            <person name="Hirochika H."/>
            <person name="Nishikawa T."/>
            <person name="Kadowaki K."/>
            <person name="Sugiura M."/>
            <person name="Burr B."/>
            <person name="Sasaki T."/>
        </authorList>
    </citation>
    <scope>NUCLEOTIDE SEQUENCE [LARGE SCALE GENOMIC DNA]</scope>
    <source>
        <strain evidence="3">cv. Nipponbare</strain>
    </source>
</reference>
<dbReference type="AlphaFoldDB" id="Q9FVY2"/>
<evidence type="ECO:0000313" key="2">
    <source>
        <dbReference type="EMBL" id="AAG13611.1"/>
    </source>
</evidence>
<reference evidence="3" key="2">
    <citation type="journal article" date="2008" name="Nucleic Acids Res.">
        <title>The rice annotation project database (RAP-DB): 2008 update.</title>
        <authorList>
            <consortium name="The rice annotation project (RAP)"/>
        </authorList>
    </citation>
    <scope>GENOME REANNOTATION</scope>
    <source>
        <strain evidence="3">cv. Nipponbare</strain>
    </source>
</reference>